<dbReference type="Gene3D" id="1.25.40.10">
    <property type="entry name" value="Tetratricopeptide repeat domain"/>
    <property type="match status" value="1"/>
</dbReference>
<evidence type="ECO:0000256" key="7">
    <source>
        <dbReference type="ARBA" id="ARBA00022833"/>
    </source>
</evidence>
<evidence type="ECO:0000256" key="3">
    <source>
        <dbReference type="ARBA" id="ARBA00022670"/>
    </source>
</evidence>
<proteinExistence type="predicted"/>
<dbReference type="GO" id="GO:0046872">
    <property type="term" value="F:metal ion binding"/>
    <property type="evidence" value="ECO:0007669"/>
    <property type="project" value="UniProtKB-KW"/>
</dbReference>
<gene>
    <name evidence="13" type="ORF">Z969_06420</name>
</gene>
<evidence type="ECO:0000256" key="11">
    <source>
        <dbReference type="SAM" id="Phobius"/>
    </source>
</evidence>
<comment type="cofactor">
    <cofactor evidence="1">
        <name>Zn(2+)</name>
        <dbReference type="ChEBI" id="CHEBI:29105"/>
    </cofactor>
</comment>
<evidence type="ECO:0000256" key="1">
    <source>
        <dbReference type="ARBA" id="ARBA00001947"/>
    </source>
</evidence>
<dbReference type="RefSeq" id="WP_039249738.1">
    <property type="nucleotide sequence ID" value="NZ_JDRX01000011.1"/>
</dbReference>
<keyword evidence="10 11" id="KW-0472">Membrane</keyword>
<accession>A0AA89CNF6</accession>
<dbReference type="PANTHER" id="PTHR43221">
    <property type="entry name" value="PROTEASE HTPX"/>
    <property type="match status" value="1"/>
</dbReference>
<organism evidence="13 14">
    <name type="scientific">Clostridium novyi A str. 4570</name>
    <dbReference type="NCBI Taxonomy" id="1444290"/>
    <lineage>
        <taxon>Bacteria</taxon>
        <taxon>Bacillati</taxon>
        <taxon>Bacillota</taxon>
        <taxon>Clostridia</taxon>
        <taxon>Eubacteriales</taxon>
        <taxon>Clostridiaceae</taxon>
        <taxon>Clostridium</taxon>
    </lineage>
</organism>
<dbReference type="GO" id="GO:0006508">
    <property type="term" value="P:proteolysis"/>
    <property type="evidence" value="ECO:0007669"/>
    <property type="project" value="UniProtKB-KW"/>
</dbReference>
<sequence length="621" mass="72881">MDDNEILQEKIKKLEELSRVNPKEYNKKLILFTVLGYAYIAMLFILLSAFIALVVFIAVKFKLNGALGRILFVLLGLIVLLARSLFMKVPEPEGIYVERKDVPKLFEIIDDVSNKVNAPKIDKVLINDELNAGIVQRPKLGILGFNTSYLEIGIQLMMALSEEELRAVLAHELGHISNNHGKFGNWIYKVNSTWYRISEIFEDRKGVFLIKRFFNWYIPMYNIYSHIILRKQELEADKFSVKVANSKITANSILNIVVKTNYMDKIFWTSIQKKAIDREHPIDNIYEIIMKNLKEELDDDFKVKSIRKIIALVEDPFDTHPPLVQRLEEIGEEIFLPSNLGEPSVNLLEGKLQEYIDIFNEKWKKSVEEPWQEEHSKIIEYKEILEEYKRQGGYYKLDEDGKLDFAYINEEIDNKEEALKWYLEFIKEYPDSEDANFFIGRLYIKNDNLEGIDYIKKAISLGDTYALQGYKLIYDILVEHDRVEEAEKLYNEASECLDYLDAVYEEKETMCLDDEYVMHDLNDSEIFDIVEQLEKNNNIKEAYLVSKKIKSSKRDEKLYILGVVLDFPWYTDEEKYFKAIEEIVDSMEVDYEVIIICLNLEDPEFKDVFEGVENSKILYNP</sequence>
<comment type="caution">
    <text evidence="13">The sequence shown here is derived from an EMBL/GenBank/DDBJ whole genome shotgun (WGS) entry which is preliminary data.</text>
</comment>
<dbReference type="Pfam" id="PF01435">
    <property type="entry name" value="Peptidase_M48"/>
    <property type="match status" value="1"/>
</dbReference>
<dbReference type="InterPro" id="IPR011990">
    <property type="entry name" value="TPR-like_helical_dom_sf"/>
</dbReference>
<keyword evidence="3" id="KW-0645">Protease</keyword>
<evidence type="ECO:0000313" key="13">
    <source>
        <dbReference type="EMBL" id="KGN02271.1"/>
    </source>
</evidence>
<dbReference type="InterPro" id="IPR001915">
    <property type="entry name" value="Peptidase_M48"/>
</dbReference>
<dbReference type="CDD" id="cd07328">
    <property type="entry name" value="M48_Ste24p_like"/>
    <property type="match status" value="1"/>
</dbReference>
<evidence type="ECO:0000256" key="9">
    <source>
        <dbReference type="ARBA" id="ARBA00023049"/>
    </source>
</evidence>
<dbReference type="Proteomes" id="UP000030016">
    <property type="component" value="Unassembled WGS sequence"/>
</dbReference>
<keyword evidence="8 11" id="KW-1133">Transmembrane helix</keyword>
<dbReference type="SUPFAM" id="SSF48452">
    <property type="entry name" value="TPR-like"/>
    <property type="match status" value="1"/>
</dbReference>
<evidence type="ECO:0000256" key="2">
    <source>
        <dbReference type="ARBA" id="ARBA00022475"/>
    </source>
</evidence>
<evidence type="ECO:0000256" key="5">
    <source>
        <dbReference type="ARBA" id="ARBA00022723"/>
    </source>
</evidence>
<evidence type="ECO:0000256" key="8">
    <source>
        <dbReference type="ARBA" id="ARBA00022989"/>
    </source>
</evidence>
<evidence type="ECO:0000256" key="10">
    <source>
        <dbReference type="ARBA" id="ARBA00023136"/>
    </source>
</evidence>
<keyword evidence="2" id="KW-1003">Cell membrane</keyword>
<feature type="transmembrane region" description="Helical" evidence="11">
    <location>
        <begin position="29"/>
        <end position="59"/>
    </location>
</feature>
<keyword evidence="7" id="KW-0862">Zinc</keyword>
<reference evidence="13 14" key="1">
    <citation type="submission" date="2014-01" db="EMBL/GenBank/DDBJ databases">
        <title>Plasmidome dynamics in the species complex Clostridium novyi sensu lato converts strains of independent lineages into distinctly different pathogens.</title>
        <authorList>
            <person name="Skarin H."/>
            <person name="Segerman B."/>
        </authorList>
    </citation>
    <scope>NUCLEOTIDE SEQUENCE [LARGE SCALE GENOMIC DNA]</scope>
    <source>
        <strain evidence="13 14">4570</strain>
    </source>
</reference>
<keyword evidence="4 11" id="KW-0812">Transmembrane</keyword>
<dbReference type="InterPro" id="IPR050083">
    <property type="entry name" value="HtpX_protease"/>
</dbReference>
<dbReference type="EMBL" id="JDRX01000011">
    <property type="protein sequence ID" value="KGN02271.1"/>
    <property type="molecule type" value="Genomic_DNA"/>
</dbReference>
<evidence type="ECO:0000256" key="6">
    <source>
        <dbReference type="ARBA" id="ARBA00022801"/>
    </source>
</evidence>
<keyword evidence="6" id="KW-0378">Hydrolase</keyword>
<keyword evidence="9" id="KW-0482">Metalloprotease</keyword>
<dbReference type="PANTHER" id="PTHR43221:SF2">
    <property type="entry name" value="PROTEASE HTPX HOMOLOG"/>
    <property type="match status" value="1"/>
</dbReference>
<dbReference type="Gene3D" id="3.30.2010.10">
    <property type="entry name" value="Metalloproteases ('zincins'), catalytic domain"/>
    <property type="match status" value="1"/>
</dbReference>
<evidence type="ECO:0000259" key="12">
    <source>
        <dbReference type="Pfam" id="PF01435"/>
    </source>
</evidence>
<name>A0AA89CNF6_CLONO</name>
<evidence type="ECO:0000313" key="14">
    <source>
        <dbReference type="Proteomes" id="UP000030016"/>
    </source>
</evidence>
<evidence type="ECO:0000256" key="4">
    <source>
        <dbReference type="ARBA" id="ARBA00022692"/>
    </source>
</evidence>
<feature type="domain" description="Peptidase M48" evidence="12">
    <location>
        <begin position="155"/>
        <end position="332"/>
    </location>
</feature>
<dbReference type="AlphaFoldDB" id="A0AA89CNF6"/>
<keyword evidence="5" id="KW-0479">Metal-binding</keyword>
<feature type="transmembrane region" description="Helical" evidence="11">
    <location>
        <begin position="66"/>
        <end position="86"/>
    </location>
</feature>
<protein>
    <recommendedName>
        <fullName evidence="12">Peptidase M48 domain-containing protein</fullName>
    </recommendedName>
</protein>
<dbReference type="GO" id="GO:0004222">
    <property type="term" value="F:metalloendopeptidase activity"/>
    <property type="evidence" value="ECO:0007669"/>
    <property type="project" value="InterPro"/>
</dbReference>